<feature type="region of interest" description="Disordered" evidence="1">
    <location>
        <begin position="259"/>
        <end position="278"/>
    </location>
</feature>
<dbReference type="SUPFAM" id="SSF56672">
    <property type="entry name" value="DNA/RNA polymerases"/>
    <property type="match status" value="1"/>
</dbReference>
<feature type="compositionally biased region" description="Polar residues" evidence="1">
    <location>
        <begin position="345"/>
        <end position="355"/>
    </location>
</feature>
<evidence type="ECO:0008006" key="4">
    <source>
        <dbReference type="Google" id="ProtNLM"/>
    </source>
</evidence>
<sequence>YMVENLPPVVAKVCGLLNVKDSSLLSFLTDADIDKYCGTLIDKGSLERTVANHGMVPSSNRSVISFASGDDHTIDDIPVISRMLQDGRSVTWFISELSNEARIYQLDAKSCWMLLQGSCTASVRVGLLQYVEDKVGSAKWLSDYSAMSAVGVDYLRSTYSASDDPSTLEDKVASLKQQNNENVFEYLDRLNEAVAQSRLCGLTLSEAQITKYYRQGLKRNLLKTANYHFSNITNAAKLATEVDKFTKLNGGWFQKSADGKSNNNSINNNSNNGGGSADGSKSFFSEAESDYIRKNKICFGFCKNGVCTREGCSFKHLSLQQVRDGFAATNASSTSGTSGDGKTGISATSTDSTKTNSGNIKYCADDTRSNRTLRVPQLLPFSVEVDTGSSCSIITQDLEFLCTHNDLIKLGDLQLSKDALPPFDDQVVDEDVLAPVKDDDFCAMDDGSKKSSDEGDGSKDQVINIVRGTKKANSNIDFTSVPLPDFSCPTFAHCEDEIVKVLYQNGWYRITVHKSSSSSFYFAADISNEAALWMDKLVFEPVSRIHWRWAKASPEARIECTHQIESFIANDKLCRTTDDRNLFCSNFYPVKGRKRHRIVLPLLRLNAALKYLMKFDPIINPQHRMSVAINRMRLSPSLCLLDIVDAYMNIRVLSNLSSKLQILFKGFLYKFQYLIYGQSCAPPTLEYAVQYLEGLCPSPSCGLPPACSFMDDLVKPSHVGSQQANCSTKVGSVSGDNKVDAADDICDSTIKLYAQYNFPLKMEILSDDGMPLTSLGLQLTQSLIVYRRDRFEALQNAKFEVYNTYRKALKLLGALTNDSDYLPLNLLPIKHCLIGLISAWLAHVSGSWDDPLPTPILECLADWWKLVCGSTLPSVRRYVDPGSDFVVYTDASMYMQCYRIYVDGDDPNTVAPLFQEQFVLSTGERSFHINTLELACVWRALSRFQLLRCDTGLEFTGTIT</sequence>
<name>A0A7J6KSJ4_PERCH</name>
<feature type="non-terminal residue" evidence="2">
    <location>
        <position position="960"/>
    </location>
</feature>
<evidence type="ECO:0000256" key="1">
    <source>
        <dbReference type="SAM" id="MobiDB-lite"/>
    </source>
</evidence>
<feature type="region of interest" description="Disordered" evidence="1">
    <location>
        <begin position="329"/>
        <end position="355"/>
    </location>
</feature>
<keyword evidence="3" id="KW-1185">Reference proteome</keyword>
<gene>
    <name evidence="2" type="ORF">FOL47_001682</name>
</gene>
<organism evidence="2 3">
    <name type="scientific">Perkinsus chesapeaki</name>
    <name type="common">Clam parasite</name>
    <name type="synonym">Perkinsus andrewsi</name>
    <dbReference type="NCBI Taxonomy" id="330153"/>
    <lineage>
        <taxon>Eukaryota</taxon>
        <taxon>Sar</taxon>
        <taxon>Alveolata</taxon>
        <taxon>Perkinsozoa</taxon>
        <taxon>Perkinsea</taxon>
        <taxon>Perkinsida</taxon>
        <taxon>Perkinsidae</taxon>
        <taxon>Perkinsus</taxon>
    </lineage>
</organism>
<accession>A0A7J6KSJ4</accession>
<dbReference type="InterPro" id="IPR043502">
    <property type="entry name" value="DNA/RNA_pol_sf"/>
</dbReference>
<comment type="caution">
    <text evidence="2">The sequence shown here is derived from an EMBL/GenBank/DDBJ whole genome shotgun (WGS) entry which is preliminary data.</text>
</comment>
<dbReference type="AlphaFoldDB" id="A0A7J6KSJ4"/>
<evidence type="ECO:0000313" key="2">
    <source>
        <dbReference type="EMBL" id="KAF4649842.1"/>
    </source>
</evidence>
<dbReference type="Proteomes" id="UP000591131">
    <property type="component" value="Unassembled WGS sequence"/>
</dbReference>
<dbReference type="EMBL" id="JAAPAO010001409">
    <property type="protein sequence ID" value="KAF4649842.1"/>
    <property type="molecule type" value="Genomic_DNA"/>
</dbReference>
<feature type="compositionally biased region" description="Low complexity" evidence="1">
    <location>
        <begin position="259"/>
        <end position="271"/>
    </location>
</feature>
<protein>
    <recommendedName>
        <fullName evidence="4">C3H1-type domain-containing protein</fullName>
    </recommendedName>
</protein>
<proteinExistence type="predicted"/>
<reference evidence="2 3" key="1">
    <citation type="submission" date="2020-04" db="EMBL/GenBank/DDBJ databases">
        <title>Perkinsus chesapeaki whole genome sequence.</title>
        <authorList>
            <person name="Bogema D.R."/>
        </authorList>
    </citation>
    <scope>NUCLEOTIDE SEQUENCE [LARGE SCALE GENOMIC DNA]</scope>
    <source>
        <strain evidence="2">ATCC PRA-425</strain>
    </source>
</reference>
<feature type="non-terminal residue" evidence="2">
    <location>
        <position position="1"/>
    </location>
</feature>
<evidence type="ECO:0000313" key="3">
    <source>
        <dbReference type="Proteomes" id="UP000591131"/>
    </source>
</evidence>
<dbReference type="OrthoDB" id="10535218at2759"/>